<reference evidence="1" key="1">
    <citation type="journal article" date="2023" name="G3 (Bethesda)">
        <title>Whole genome assembly and annotation of the endangered Caribbean coral Acropora cervicornis.</title>
        <authorList>
            <person name="Selwyn J.D."/>
            <person name="Vollmer S.V."/>
        </authorList>
    </citation>
    <scope>NUCLEOTIDE SEQUENCE</scope>
    <source>
        <strain evidence="1">K2</strain>
    </source>
</reference>
<organism evidence="1 2">
    <name type="scientific">Acropora cervicornis</name>
    <name type="common">Staghorn coral</name>
    <dbReference type="NCBI Taxonomy" id="6130"/>
    <lineage>
        <taxon>Eukaryota</taxon>
        <taxon>Metazoa</taxon>
        <taxon>Cnidaria</taxon>
        <taxon>Anthozoa</taxon>
        <taxon>Hexacorallia</taxon>
        <taxon>Scleractinia</taxon>
        <taxon>Astrocoeniina</taxon>
        <taxon>Acroporidae</taxon>
        <taxon>Acropora</taxon>
    </lineage>
</organism>
<keyword evidence="2" id="KW-1185">Reference proteome</keyword>
<comment type="caution">
    <text evidence="1">The sequence shown here is derived from an EMBL/GenBank/DDBJ whole genome shotgun (WGS) entry which is preliminary data.</text>
</comment>
<evidence type="ECO:0000313" key="1">
    <source>
        <dbReference type="EMBL" id="KAK2558250.1"/>
    </source>
</evidence>
<reference evidence="1" key="2">
    <citation type="journal article" date="2023" name="Science">
        <title>Genomic signatures of disease resistance in endangered staghorn corals.</title>
        <authorList>
            <person name="Vollmer S.V."/>
            <person name="Selwyn J.D."/>
            <person name="Despard B.A."/>
            <person name="Roesel C.L."/>
        </authorList>
    </citation>
    <scope>NUCLEOTIDE SEQUENCE</scope>
    <source>
        <strain evidence="1">K2</strain>
    </source>
</reference>
<proteinExistence type="predicted"/>
<dbReference type="Proteomes" id="UP001249851">
    <property type="component" value="Unassembled WGS sequence"/>
</dbReference>
<sequence>METTFRFKFKIIMVTETEIRLLIIRTSTGRSLATSWVLTKRSGDDSVSWSRDELIKSERDFFLALQKRKLTGGV</sequence>
<name>A0AAD9QCA9_ACRCE</name>
<evidence type="ECO:0000313" key="2">
    <source>
        <dbReference type="Proteomes" id="UP001249851"/>
    </source>
</evidence>
<dbReference type="EMBL" id="JARQWQ010000045">
    <property type="protein sequence ID" value="KAK2558250.1"/>
    <property type="molecule type" value="Genomic_DNA"/>
</dbReference>
<accession>A0AAD9QCA9</accession>
<gene>
    <name evidence="1" type="ORF">P5673_019372</name>
</gene>
<protein>
    <submittedName>
        <fullName evidence="1">Uncharacterized protein</fullName>
    </submittedName>
</protein>
<dbReference type="AlphaFoldDB" id="A0AAD9QCA9"/>